<dbReference type="Pfam" id="PF17937">
    <property type="entry name" value="TetR_C_28"/>
    <property type="match status" value="1"/>
</dbReference>
<dbReference type="AlphaFoldDB" id="A0A2S3ZNH8"/>
<dbReference type="PROSITE" id="PS50977">
    <property type="entry name" value="HTH_TETR_2"/>
    <property type="match status" value="1"/>
</dbReference>
<feature type="domain" description="HTH tetR-type" evidence="4">
    <location>
        <begin position="60"/>
        <end position="119"/>
    </location>
</feature>
<accession>A0A2S3ZNH8</accession>
<dbReference type="PRINTS" id="PR00455">
    <property type="entry name" value="HTHTETR"/>
</dbReference>
<evidence type="ECO:0000313" key="5">
    <source>
        <dbReference type="EMBL" id="POH70492.1"/>
    </source>
</evidence>
<proteinExistence type="predicted"/>
<dbReference type="EMBL" id="PPXF01000016">
    <property type="protein sequence ID" value="POH70492.1"/>
    <property type="molecule type" value="Genomic_DNA"/>
</dbReference>
<dbReference type="GO" id="GO:0003677">
    <property type="term" value="F:DNA binding"/>
    <property type="evidence" value="ECO:0007669"/>
    <property type="project" value="UniProtKB-UniRule"/>
</dbReference>
<feature type="DNA-binding region" description="H-T-H motif" evidence="2">
    <location>
        <begin position="82"/>
        <end position="101"/>
    </location>
</feature>
<dbReference type="InterPro" id="IPR009057">
    <property type="entry name" value="Homeodomain-like_sf"/>
</dbReference>
<evidence type="ECO:0000313" key="6">
    <source>
        <dbReference type="Proteomes" id="UP000237104"/>
    </source>
</evidence>
<feature type="compositionally biased region" description="Basic residues" evidence="3">
    <location>
        <begin position="1"/>
        <end position="12"/>
    </location>
</feature>
<dbReference type="InterPro" id="IPR041479">
    <property type="entry name" value="TetR_CgmR_C"/>
</dbReference>
<evidence type="ECO:0000256" key="3">
    <source>
        <dbReference type="SAM" id="MobiDB-lite"/>
    </source>
</evidence>
<reference evidence="5 6" key="1">
    <citation type="submission" date="2018-01" db="EMBL/GenBank/DDBJ databases">
        <title>Cryobacterium sp. nov., from glaciers in China.</title>
        <authorList>
            <person name="Liu Q."/>
            <person name="Xin Y.-H."/>
        </authorList>
    </citation>
    <scope>NUCLEOTIDE SEQUENCE [LARGE SCALE GENOMIC DNA]</scope>
    <source>
        <strain evidence="5 6">TMB1-8</strain>
    </source>
</reference>
<dbReference type="Gene3D" id="1.10.357.10">
    <property type="entry name" value="Tetracycline Repressor, domain 2"/>
    <property type="match status" value="1"/>
</dbReference>
<comment type="caution">
    <text evidence="5">The sequence shown here is derived from an EMBL/GenBank/DDBJ whole genome shotgun (WGS) entry which is preliminary data.</text>
</comment>
<dbReference type="Proteomes" id="UP000237104">
    <property type="component" value="Unassembled WGS sequence"/>
</dbReference>
<feature type="region of interest" description="Disordered" evidence="3">
    <location>
        <begin position="1"/>
        <end position="45"/>
    </location>
</feature>
<sequence>MGGRAPRGRWSGRLKASENDGSTSGPGASRAGSPPAGRTRSGIDCETDRPDGLFWYDVRMDRKALILGAARQLTLDRGVVPSLNETASKAGVSKGGLLHHFPSRAALVQGLAVAALEEIDAIMVAASTEGRAAETWLRISVPAGEDVALFRALAIAHRAVETPGDDVAAASREAIARWESMIQDETGDATRARIIRLVGDGLAANVVAGIESAPTEAELDALIDVLVRRPGQDSR</sequence>
<keyword evidence="1 2" id="KW-0238">DNA-binding</keyword>
<evidence type="ECO:0000256" key="2">
    <source>
        <dbReference type="PROSITE-ProRule" id="PRU00335"/>
    </source>
</evidence>
<name>A0A2S3ZNH8_9MICO</name>
<evidence type="ECO:0000256" key="1">
    <source>
        <dbReference type="ARBA" id="ARBA00023125"/>
    </source>
</evidence>
<gene>
    <name evidence="5" type="ORF">C3B59_04335</name>
</gene>
<dbReference type="InterPro" id="IPR001647">
    <property type="entry name" value="HTH_TetR"/>
</dbReference>
<dbReference type="Pfam" id="PF00440">
    <property type="entry name" value="TetR_N"/>
    <property type="match status" value="1"/>
</dbReference>
<evidence type="ECO:0000259" key="4">
    <source>
        <dbReference type="PROSITE" id="PS50977"/>
    </source>
</evidence>
<dbReference type="SUPFAM" id="SSF46689">
    <property type="entry name" value="Homeodomain-like"/>
    <property type="match status" value="1"/>
</dbReference>
<organism evidence="5 6">
    <name type="scientific">Cryobacterium zongtaii</name>
    <dbReference type="NCBI Taxonomy" id="1259217"/>
    <lineage>
        <taxon>Bacteria</taxon>
        <taxon>Bacillati</taxon>
        <taxon>Actinomycetota</taxon>
        <taxon>Actinomycetes</taxon>
        <taxon>Micrococcales</taxon>
        <taxon>Microbacteriaceae</taxon>
        <taxon>Cryobacterium</taxon>
    </lineage>
</organism>
<protein>
    <recommendedName>
        <fullName evidence="4">HTH tetR-type domain-containing protein</fullName>
    </recommendedName>
</protein>